<proteinExistence type="predicted"/>
<sequence length="64" mass="7323">MLVHRYKVGQVLHYSPGIFEAVAWQGLYRVVRLLPAEGGDNQYRLKNEADGHERVVRESQLSAD</sequence>
<evidence type="ECO:0000313" key="1">
    <source>
        <dbReference type="EMBL" id="PKU24747.1"/>
    </source>
</evidence>
<name>A0A2N3PWH2_9PROT</name>
<evidence type="ECO:0000313" key="2">
    <source>
        <dbReference type="Proteomes" id="UP000233293"/>
    </source>
</evidence>
<comment type="caution">
    <text evidence="1">The sequence shown here is derived from an EMBL/GenBank/DDBJ whole genome shotgun (WGS) entry which is preliminary data.</text>
</comment>
<dbReference type="AlphaFoldDB" id="A0A2N3PWH2"/>
<reference evidence="2" key="1">
    <citation type="submission" date="2017-12" db="EMBL/GenBank/DDBJ databases">
        <title>Draft genome sequence of Telmatospirillum siberiense 26-4b1T, an acidotolerant peatland alphaproteobacterium potentially involved in sulfur cycling.</title>
        <authorList>
            <person name="Hausmann B."/>
            <person name="Pjevac P."/>
            <person name="Schreck K."/>
            <person name="Herbold C.W."/>
            <person name="Daims H."/>
            <person name="Wagner M."/>
            <person name="Pester M."/>
            <person name="Loy A."/>
        </authorList>
    </citation>
    <scope>NUCLEOTIDE SEQUENCE [LARGE SCALE GENOMIC DNA]</scope>
    <source>
        <strain evidence="2">26-4b1</strain>
    </source>
</reference>
<organism evidence="1 2">
    <name type="scientific">Telmatospirillum siberiense</name>
    <dbReference type="NCBI Taxonomy" id="382514"/>
    <lineage>
        <taxon>Bacteria</taxon>
        <taxon>Pseudomonadati</taxon>
        <taxon>Pseudomonadota</taxon>
        <taxon>Alphaproteobacteria</taxon>
        <taxon>Rhodospirillales</taxon>
        <taxon>Rhodospirillaceae</taxon>
        <taxon>Telmatospirillum</taxon>
    </lineage>
</organism>
<dbReference type="Proteomes" id="UP000233293">
    <property type="component" value="Unassembled WGS sequence"/>
</dbReference>
<dbReference type="EMBL" id="PIUM01000009">
    <property type="protein sequence ID" value="PKU24747.1"/>
    <property type="molecule type" value="Genomic_DNA"/>
</dbReference>
<gene>
    <name evidence="1" type="ORF">CWS72_10100</name>
</gene>
<dbReference type="OrthoDB" id="8455641at2"/>
<accession>A0A2N3PWH2</accession>
<keyword evidence="2" id="KW-1185">Reference proteome</keyword>
<protein>
    <submittedName>
        <fullName evidence="1">Uncharacterized protein</fullName>
    </submittedName>
</protein>